<evidence type="ECO:0008006" key="4">
    <source>
        <dbReference type="Google" id="ProtNLM"/>
    </source>
</evidence>
<feature type="region of interest" description="Disordered" evidence="1">
    <location>
        <begin position="419"/>
        <end position="478"/>
    </location>
</feature>
<protein>
    <recommendedName>
        <fullName evidence="4">BTB domain-containing protein</fullName>
    </recommendedName>
</protein>
<proteinExistence type="predicted"/>
<dbReference type="AlphaFoldDB" id="A0A9P4W591"/>
<accession>A0A9P4W591</accession>
<sequence length="530" mass="58645">MNDLTFLDAEFGSELGDSNAILKAVLPGGKVMHIADIISPFKFVDSCPLLYHAFEYNAQGRLQASIEASSETAVISLVRFCYTGNYLASEPDGESVQLLQHAETYKIAEDFDVAELQIIAHGNFSCQIEYACCLPKSPDDFLDTIRFLYQNFASDEARRQHNLVDTLLNYCVAVYLIHKLGEDLDFLTAIHELPAFRQDLCRTNIVRNFEDDCAAQIIRLPDSPMASSSRAPTTLASRELPTEMYYDLPRVPAPAASTAFAASAIFQESTSPLMLSNRRNVLRARTGQREFPDPSKHCASPIALAAALEKYRNSTTSDSEDTETDTTYEESYRKYKRARFEDTAAWLEGRFTLPKAEVEPETSGYKGKARATLAEQDEDLYWASKEPACNSTALARVTATEQEEDLYWAGATSSETATFKPVPVHTDPYRSPTANGAATSATASPFRISERPATTLPYRPRSPSTPPDTGFTTDTASEDESFTMVNSRFAPTTLAPHSPMSSPELVATPSIAEALKKFKEAESEDEWTML</sequence>
<dbReference type="Proteomes" id="UP000801428">
    <property type="component" value="Unassembled WGS sequence"/>
</dbReference>
<comment type="caution">
    <text evidence="2">The sequence shown here is derived from an EMBL/GenBank/DDBJ whole genome shotgun (WGS) entry which is preliminary data.</text>
</comment>
<evidence type="ECO:0000313" key="3">
    <source>
        <dbReference type="Proteomes" id="UP000801428"/>
    </source>
</evidence>
<reference evidence="2" key="1">
    <citation type="submission" date="2019-04" db="EMBL/GenBank/DDBJ databases">
        <title>Sequencing of skin fungus with MAO and IRED activity.</title>
        <authorList>
            <person name="Marsaioli A.J."/>
            <person name="Bonatto J.M.C."/>
            <person name="Reis Junior O."/>
        </authorList>
    </citation>
    <scope>NUCLEOTIDE SEQUENCE</scope>
    <source>
        <strain evidence="2">30M1</strain>
    </source>
</reference>
<name>A0A9P4W591_CURKU</name>
<dbReference type="OrthoDB" id="3945102at2759"/>
<gene>
    <name evidence="2" type="ORF">E8E13_001291</name>
</gene>
<organism evidence="2 3">
    <name type="scientific">Curvularia kusanoi</name>
    <name type="common">Cochliobolus kusanoi</name>
    <dbReference type="NCBI Taxonomy" id="90978"/>
    <lineage>
        <taxon>Eukaryota</taxon>
        <taxon>Fungi</taxon>
        <taxon>Dikarya</taxon>
        <taxon>Ascomycota</taxon>
        <taxon>Pezizomycotina</taxon>
        <taxon>Dothideomycetes</taxon>
        <taxon>Pleosporomycetidae</taxon>
        <taxon>Pleosporales</taxon>
        <taxon>Pleosporineae</taxon>
        <taxon>Pleosporaceae</taxon>
        <taxon>Curvularia</taxon>
    </lineage>
</organism>
<dbReference type="EMBL" id="SWKU01000053">
    <property type="protein sequence ID" value="KAF2993399.1"/>
    <property type="molecule type" value="Genomic_DNA"/>
</dbReference>
<feature type="compositionally biased region" description="Low complexity" evidence="1">
    <location>
        <begin position="431"/>
        <end position="444"/>
    </location>
</feature>
<keyword evidence="3" id="KW-1185">Reference proteome</keyword>
<evidence type="ECO:0000313" key="2">
    <source>
        <dbReference type="EMBL" id="KAF2993399.1"/>
    </source>
</evidence>
<evidence type="ECO:0000256" key="1">
    <source>
        <dbReference type="SAM" id="MobiDB-lite"/>
    </source>
</evidence>